<dbReference type="GO" id="GO:0005737">
    <property type="term" value="C:cytoplasm"/>
    <property type="evidence" value="ECO:0007669"/>
    <property type="project" value="UniProtKB-SubCell"/>
</dbReference>
<comment type="subcellular location">
    <subcellularLocation>
        <location evidence="7">Cytoplasm</location>
    </subcellularLocation>
    <subcellularLocation>
        <location evidence="7">Nucleus</location>
    </subcellularLocation>
</comment>
<dbReference type="GO" id="GO:0043023">
    <property type="term" value="F:ribosomal large subunit binding"/>
    <property type="evidence" value="ECO:0007669"/>
    <property type="project" value="InterPro"/>
</dbReference>
<evidence type="ECO:0000259" key="11">
    <source>
        <dbReference type="Pfam" id="PF21193"/>
    </source>
</evidence>
<evidence type="ECO:0000313" key="12">
    <source>
        <dbReference type="EMBL" id="OSX69121.1"/>
    </source>
</evidence>
<evidence type="ECO:0000313" key="13">
    <source>
        <dbReference type="Proteomes" id="UP000218209"/>
    </source>
</evidence>
<keyword evidence="13" id="KW-1185">Reference proteome</keyword>
<evidence type="ECO:0000256" key="3">
    <source>
        <dbReference type="ARBA" id="ARBA00022448"/>
    </source>
</evidence>
<dbReference type="InterPro" id="IPR048898">
    <property type="entry name" value="OB_NMD3"/>
</dbReference>
<feature type="compositionally biased region" description="Low complexity" evidence="8">
    <location>
        <begin position="491"/>
        <end position="502"/>
    </location>
</feature>
<evidence type="ECO:0000256" key="6">
    <source>
        <dbReference type="ARBA" id="ARBA00023242"/>
    </source>
</evidence>
<sequence>MMDGVEQLSAEEAGAFSAGTLATIACCLCGTAIPPNPSNMCASCLRAQVDITEGIPKALAIYYCRNCGRYLQPPKAWIAADLESPELLTLCIKRLKGLSRVKLVDAGFRWTEPHSRRIHVRLTIQKEVFARTILQQEFIVEYTVQYQQCDACKRDAAKIAAWQAVVQARQKVDHKRTFYYLEQLLLKHGTHQDALGIKETGDGIDFYFANRSHAVKLLAFLGDVVPLRHKSSEHLVTHDTHSNSYNYKYSFSAEIAPVCRDDLVVLPPKLSASMGGIGPLVLVSRVSSAMSLVDPTAVQTTDLPAAAFWKTPFSPLMTSRQLTEYTVLDVETTGETSGKFAAAEVTVARSSDLGVNDSTVLVRSHLGHVLHIGDLVSGYDISNAVYNDSLLTGHKASFELPDVVLVRKTYPRRNRARGRKWRLARMAVEMADDDARVARGGAGARDPATRDAEEREGFLQDLEQDAELRAHVNLYRADGATGGEGADGGAEETAMTDADVPAGAGGDADEEDDDEYPEVPIEELLDALDLSKGRDAEGVEGEGDGAEEGAGTAGQ</sequence>
<reference evidence="12 13" key="1">
    <citation type="submission" date="2017-03" db="EMBL/GenBank/DDBJ databases">
        <title>WGS assembly of Porphyra umbilicalis.</title>
        <authorList>
            <person name="Brawley S.H."/>
            <person name="Blouin N.A."/>
            <person name="Ficko-Blean E."/>
            <person name="Wheeler G.L."/>
            <person name="Lohr M."/>
            <person name="Goodson H.V."/>
            <person name="Jenkins J.W."/>
            <person name="Blaby-Haas C.E."/>
            <person name="Helliwell K.E."/>
            <person name="Chan C."/>
            <person name="Marriage T."/>
            <person name="Bhattacharya D."/>
            <person name="Klein A.S."/>
            <person name="Badis Y."/>
            <person name="Brodie J."/>
            <person name="Cao Y."/>
            <person name="Collen J."/>
            <person name="Dittami S.M."/>
            <person name="Gachon C.M."/>
            <person name="Green B.R."/>
            <person name="Karpowicz S."/>
            <person name="Kim J.W."/>
            <person name="Kudahl U."/>
            <person name="Lin S."/>
            <person name="Michel G."/>
            <person name="Mittag M."/>
            <person name="Olson B.J."/>
            <person name="Pangilinan J."/>
            <person name="Peng Y."/>
            <person name="Qiu H."/>
            <person name="Shu S."/>
            <person name="Singer J.T."/>
            <person name="Smith A.G."/>
            <person name="Sprecher B.N."/>
            <person name="Wagner V."/>
            <person name="Wang W."/>
            <person name="Wang Z.-Y."/>
            <person name="Yan J."/>
            <person name="Yarish C."/>
            <person name="Zoeuner-Riek S."/>
            <person name="Zhuang Y."/>
            <person name="Zou Y."/>
            <person name="Lindquist E.A."/>
            <person name="Grimwood J."/>
            <person name="Barry K."/>
            <person name="Rokhsar D.S."/>
            <person name="Schmutz J."/>
            <person name="Stiller J.W."/>
            <person name="Grossman A.R."/>
            <person name="Prochnik S.E."/>
        </authorList>
    </citation>
    <scope>NUCLEOTIDE SEQUENCE [LARGE SCALE GENOMIC DNA]</scope>
    <source>
        <strain evidence="12">4086291</strain>
    </source>
</reference>
<comment type="function">
    <text evidence="7">Acts as an adapter for the XPO1/CRM1-mediated export of the 60S ribosomal subunit.</text>
</comment>
<dbReference type="GO" id="GO:0000055">
    <property type="term" value="P:ribosomal large subunit export from nucleus"/>
    <property type="evidence" value="ECO:0007669"/>
    <property type="project" value="TreeGrafter"/>
</dbReference>
<evidence type="ECO:0000256" key="4">
    <source>
        <dbReference type="ARBA" id="ARBA00022490"/>
    </source>
</evidence>
<dbReference type="InterPro" id="IPR007064">
    <property type="entry name" value="Nmd3_N"/>
</dbReference>
<evidence type="ECO:0000256" key="7">
    <source>
        <dbReference type="RuleBase" id="RU364108"/>
    </source>
</evidence>
<evidence type="ECO:0000256" key="5">
    <source>
        <dbReference type="ARBA" id="ARBA00022927"/>
    </source>
</evidence>
<gene>
    <name evidence="12" type="ORF">BU14_1830s0001</name>
</gene>
<feature type="domain" description="60S ribosomal export protein NMD3 SH3" evidence="11">
    <location>
        <begin position="258"/>
        <end position="305"/>
    </location>
</feature>
<evidence type="ECO:0000256" key="8">
    <source>
        <dbReference type="SAM" id="MobiDB-lite"/>
    </source>
</evidence>
<protein>
    <recommendedName>
        <fullName evidence="2 7">60S ribosomal export protein NMD3</fullName>
    </recommendedName>
</protein>
<keyword evidence="5 7" id="KW-0653">Protein transport</keyword>
<dbReference type="PANTHER" id="PTHR12746:SF2">
    <property type="entry name" value="60S RIBOSOMAL EXPORT PROTEIN NMD3"/>
    <property type="match status" value="1"/>
</dbReference>
<dbReference type="GO" id="GO:0015031">
    <property type="term" value="P:protein transport"/>
    <property type="evidence" value="ECO:0007669"/>
    <property type="project" value="UniProtKB-KW"/>
</dbReference>
<evidence type="ECO:0000256" key="1">
    <source>
        <dbReference type="ARBA" id="ARBA00009794"/>
    </source>
</evidence>
<proteinExistence type="inferred from homology"/>
<dbReference type="InterPro" id="IPR048899">
    <property type="entry name" value="NMD_SH3"/>
</dbReference>
<keyword evidence="6 7" id="KW-0539">Nucleus</keyword>
<feature type="compositionally biased region" description="Acidic residues" evidence="8">
    <location>
        <begin position="538"/>
        <end position="547"/>
    </location>
</feature>
<dbReference type="Proteomes" id="UP000218209">
    <property type="component" value="Unassembled WGS sequence"/>
</dbReference>
<organism evidence="12 13">
    <name type="scientific">Porphyra umbilicalis</name>
    <name type="common">Purple laver</name>
    <name type="synonym">Red alga</name>
    <dbReference type="NCBI Taxonomy" id="2786"/>
    <lineage>
        <taxon>Eukaryota</taxon>
        <taxon>Rhodophyta</taxon>
        <taxon>Bangiophyceae</taxon>
        <taxon>Bangiales</taxon>
        <taxon>Bangiaceae</taxon>
        <taxon>Porphyra</taxon>
    </lineage>
</organism>
<feature type="compositionally biased region" description="Acidic residues" evidence="8">
    <location>
        <begin position="507"/>
        <end position="526"/>
    </location>
</feature>
<dbReference type="OrthoDB" id="203821at2759"/>
<dbReference type="InterPro" id="IPR039768">
    <property type="entry name" value="Nmd3"/>
</dbReference>
<dbReference type="Pfam" id="PF04981">
    <property type="entry name" value="NMD3"/>
    <property type="match status" value="1"/>
</dbReference>
<dbReference type="Pfam" id="PF21192">
    <property type="entry name" value="OB_NMD3"/>
    <property type="match status" value="1"/>
</dbReference>
<feature type="domain" description="60S ribosomal export protein NMD3 OB-fold" evidence="10">
    <location>
        <begin position="322"/>
        <end position="408"/>
    </location>
</feature>
<keyword evidence="4 7" id="KW-0963">Cytoplasm</keyword>
<dbReference type="GO" id="GO:0005634">
    <property type="term" value="C:nucleus"/>
    <property type="evidence" value="ECO:0007669"/>
    <property type="project" value="UniProtKB-SubCell"/>
</dbReference>
<evidence type="ECO:0000259" key="10">
    <source>
        <dbReference type="Pfam" id="PF21192"/>
    </source>
</evidence>
<feature type="domain" description="Nmd3 N-terminal" evidence="9">
    <location>
        <begin position="26"/>
        <end position="255"/>
    </location>
</feature>
<dbReference type="AlphaFoldDB" id="A0A1X6NKH2"/>
<comment type="similarity">
    <text evidence="1 7">Belongs to the NMD3 family.</text>
</comment>
<dbReference type="PANTHER" id="PTHR12746">
    <property type="entry name" value="NONSENSE-MEDIATED MRNA DECAY PROTEIN 3"/>
    <property type="match status" value="1"/>
</dbReference>
<name>A0A1X6NKH2_PORUM</name>
<keyword evidence="3 7" id="KW-0813">Transport</keyword>
<feature type="region of interest" description="Disordered" evidence="8">
    <location>
        <begin position="478"/>
        <end position="555"/>
    </location>
</feature>
<dbReference type="Pfam" id="PF21193">
    <property type="entry name" value="NMD_SH3"/>
    <property type="match status" value="1"/>
</dbReference>
<evidence type="ECO:0000256" key="2">
    <source>
        <dbReference type="ARBA" id="ARBA00017035"/>
    </source>
</evidence>
<evidence type="ECO:0000259" key="9">
    <source>
        <dbReference type="Pfam" id="PF04981"/>
    </source>
</evidence>
<accession>A0A1X6NKH2</accession>
<dbReference type="EMBL" id="KV919766">
    <property type="protein sequence ID" value="OSX69121.1"/>
    <property type="molecule type" value="Genomic_DNA"/>
</dbReference>